<comment type="pathway">
    <text evidence="2 11">Protein modification; protein glycosylation.</text>
</comment>
<evidence type="ECO:0000256" key="10">
    <source>
        <dbReference type="ARBA" id="ARBA00023180"/>
    </source>
</evidence>
<dbReference type="EMBL" id="OU963911">
    <property type="protein sequence ID" value="CAH2983985.1"/>
    <property type="molecule type" value="Genomic_DNA"/>
</dbReference>
<comment type="subcellular location">
    <subcellularLocation>
        <location evidence="1 11">Membrane</location>
        <topology evidence="1 11">Single-pass type II membrane protein</topology>
    </subcellularLocation>
</comment>
<dbReference type="EC" id="2.4.1.-" evidence="11"/>
<keyword evidence="10 11" id="KW-0325">Glycoprotein</keyword>
<evidence type="ECO:0000259" key="12">
    <source>
        <dbReference type="Pfam" id="PF02709"/>
    </source>
</evidence>
<evidence type="ECO:0000313" key="15">
    <source>
        <dbReference type="Proteomes" id="UP001153292"/>
    </source>
</evidence>
<dbReference type="Proteomes" id="UP001153292">
    <property type="component" value="Chromosome 18"/>
</dbReference>
<evidence type="ECO:0000256" key="7">
    <source>
        <dbReference type="ARBA" id="ARBA00022968"/>
    </source>
</evidence>
<dbReference type="InterPro" id="IPR029044">
    <property type="entry name" value="Nucleotide-diphossugar_trans"/>
</dbReference>
<dbReference type="InterPro" id="IPR027791">
    <property type="entry name" value="Galactosyl_T_C"/>
</dbReference>
<keyword evidence="15" id="KW-1185">Reference proteome</keyword>
<protein>
    <recommendedName>
        <fullName evidence="11">Beta-1,4-N-acetylgalactosaminyltransferase</fullName>
        <ecNumber evidence="11">2.4.1.-</ecNumber>
    </recommendedName>
    <alternativeName>
        <fullName evidence="11">Beta-4-GalNAcT</fullName>
    </alternativeName>
</protein>
<keyword evidence="4 11" id="KW-0328">Glycosyltransferase</keyword>
<evidence type="ECO:0000256" key="11">
    <source>
        <dbReference type="RuleBase" id="RU368121"/>
    </source>
</evidence>
<evidence type="ECO:0000259" key="13">
    <source>
        <dbReference type="Pfam" id="PF13733"/>
    </source>
</evidence>
<keyword evidence="5 11" id="KW-0808">Transferase</keyword>
<evidence type="ECO:0000256" key="8">
    <source>
        <dbReference type="ARBA" id="ARBA00022989"/>
    </source>
</evidence>
<dbReference type="Pfam" id="PF13733">
    <property type="entry name" value="Glyco_transf_7N"/>
    <property type="match status" value="1"/>
</dbReference>
<keyword evidence="11" id="KW-0464">Manganese</keyword>
<comment type="function">
    <text evidence="11">Catalyzes the transfer of galactose onto proteins or lipids.</text>
</comment>
<dbReference type="PANTHER" id="PTHR19300">
    <property type="entry name" value="BETA-1,4-GALACTOSYLTRANSFERASE"/>
    <property type="match status" value="1"/>
</dbReference>
<evidence type="ECO:0000256" key="1">
    <source>
        <dbReference type="ARBA" id="ARBA00004606"/>
    </source>
</evidence>
<evidence type="ECO:0000313" key="14">
    <source>
        <dbReference type="EMBL" id="CAH2983985.1"/>
    </source>
</evidence>
<evidence type="ECO:0000256" key="9">
    <source>
        <dbReference type="ARBA" id="ARBA00023136"/>
    </source>
</evidence>
<feature type="domain" description="Galactosyltransferase N-terminal" evidence="13">
    <location>
        <begin position="156"/>
        <end position="265"/>
    </location>
</feature>
<keyword evidence="8 11" id="KW-1133">Transmembrane helix</keyword>
<accession>A0ABN8L6A6</accession>
<evidence type="ECO:0000256" key="2">
    <source>
        <dbReference type="ARBA" id="ARBA00004922"/>
    </source>
</evidence>
<dbReference type="PANTHER" id="PTHR19300:SF57">
    <property type="entry name" value="BETA-1,4-N-ACETYLGALACTOSAMINYLTRANSFERASE"/>
    <property type="match status" value="1"/>
</dbReference>
<name>A0ABN8L6A6_CHISP</name>
<feature type="domain" description="Galactosyltransferase C-terminal" evidence="12">
    <location>
        <begin position="283"/>
        <end position="347"/>
    </location>
</feature>
<evidence type="ECO:0000256" key="6">
    <source>
        <dbReference type="ARBA" id="ARBA00022692"/>
    </source>
</evidence>
<evidence type="ECO:0000256" key="5">
    <source>
        <dbReference type="ARBA" id="ARBA00022679"/>
    </source>
</evidence>
<dbReference type="PRINTS" id="PR02050">
    <property type="entry name" value="B14GALTRFASE"/>
</dbReference>
<evidence type="ECO:0000256" key="4">
    <source>
        <dbReference type="ARBA" id="ARBA00022676"/>
    </source>
</evidence>
<comment type="similarity">
    <text evidence="3 11">Belongs to the glycosyltransferase 7 family.</text>
</comment>
<dbReference type="CDD" id="cd00899">
    <property type="entry name" value="b4GalT"/>
    <property type="match status" value="1"/>
</dbReference>
<organism evidence="14 15">
    <name type="scientific">Chilo suppressalis</name>
    <name type="common">Asiatic rice borer moth</name>
    <dbReference type="NCBI Taxonomy" id="168631"/>
    <lineage>
        <taxon>Eukaryota</taxon>
        <taxon>Metazoa</taxon>
        <taxon>Ecdysozoa</taxon>
        <taxon>Arthropoda</taxon>
        <taxon>Hexapoda</taxon>
        <taxon>Insecta</taxon>
        <taxon>Pterygota</taxon>
        <taxon>Neoptera</taxon>
        <taxon>Endopterygota</taxon>
        <taxon>Lepidoptera</taxon>
        <taxon>Glossata</taxon>
        <taxon>Ditrysia</taxon>
        <taxon>Pyraloidea</taxon>
        <taxon>Crambidae</taxon>
        <taxon>Crambinae</taxon>
        <taxon>Chilo</taxon>
    </lineage>
</organism>
<proteinExistence type="inferred from homology"/>
<dbReference type="Gene3D" id="3.90.550.10">
    <property type="entry name" value="Spore Coat Polysaccharide Biosynthesis Protein SpsA, Chain A"/>
    <property type="match status" value="1"/>
</dbReference>
<reference evidence="14" key="1">
    <citation type="submission" date="2021-12" db="EMBL/GenBank/DDBJ databases">
        <authorList>
            <person name="King R."/>
        </authorList>
    </citation>
    <scope>NUCLEOTIDE SEQUENCE</scope>
</reference>
<dbReference type="Pfam" id="PF02709">
    <property type="entry name" value="Glyco_transf_7C"/>
    <property type="match status" value="1"/>
</dbReference>
<dbReference type="InterPro" id="IPR003859">
    <property type="entry name" value="Galactosyl_T"/>
</dbReference>
<comment type="cofactor">
    <cofactor evidence="11">
        <name>Mn(2+)</name>
        <dbReference type="ChEBI" id="CHEBI:29035"/>
    </cofactor>
</comment>
<dbReference type="InterPro" id="IPR027995">
    <property type="entry name" value="Galactosyl_T_N"/>
</dbReference>
<dbReference type="SUPFAM" id="SSF53448">
    <property type="entry name" value="Nucleotide-diphospho-sugar transferases"/>
    <property type="match status" value="1"/>
</dbReference>
<evidence type="ECO:0000256" key="3">
    <source>
        <dbReference type="ARBA" id="ARBA00005735"/>
    </source>
</evidence>
<keyword evidence="6 11" id="KW-0812">Transmembrane</keyword>
<keyword evidence="9 11" id="KW-0472">Membrane</keyword>
<feature type="transmembrane region" description="Helical" evidence="11">
    <location>
        <begin position="51"/>
        <end position="71"/>
    </location>
</feature>
<sequence length="412" mass="48040">MYPYIWIRLRKLFKRLWHRNLNSKRERSTSFSSLQECLEQPASHTVLWSNWFLLLLIAPPLYYFGFVQIWWQYDSESRLSSKQSFSPVTQKTLMPLPYYDEESTNLPNVRQSALPAYIRTAIQSAISSSNKVTTPWCRFRINKTDTVVRFGEMSSNQTYGKLVKLGGCHAPQLCRSRHKVAVIIPFRNRHINLAIFLFNIHPFLINQMLEYRIFVVEQSGKELFNKGRLFNVGYVEAMKLGKWDCMVFHDVDMLPMSKHIMYSCPVWPRHMCGTVVDSEKSVSTFHTFFGGVSSMSTKQFASVNGYSNLYWGWGGEDTDMFWRIRAAGFPMVRYQKDIAKYLSLPHDKMPECKNRNELVKTAIGRYSYDGLTTLSYRLLSIKLLHLYTHIFVDINPGSNNTTTAFRTVDIIH</sequence>
<gene>
    <name evidence="14" type="ORF">CHILSU_LOCUS3990</name>
</gene>
<keyword evidence="7 11" id="KW-0735">Signal-anchor</keyword>
<keyword evidence="11" id="KW-0479">Metal-binding</keyword>